<name>E0VPW9_PEDHC</name>
<feature type="region of interest" description="Disordered" evidence="1">
    <location>
        <begin position="66"/>
        <end position="136"/>
    </location>
</feature>
<reference evidence="3" key="3">
    <citation type="submission" date="2020-05" db="UniProtKB">
        <authorList>
            <consortium name="EnsemblMetazoa"/>
        </authorList>
    </citation>
    <scope>IDENTIFICATION</scope>
    <source>
        <strain evidence="3">USDA</strain>
    </source>
</reference>
<reference evidence="2" key="2">
    <citation type="submission" date="2007-04" db="EMBL/GenBank/DDBJ databases">
        <title>The genome of the human body louse.</title>
        <authorList>
            <consortium name="The Human Body Louse Genome Consortium"/>
            <person name="Kirkness E."/>
            <person name="Walenz B."/>
            <person name="Hass B."/>
            <person name="Bruggner R."/>
            <person name="Strausberg R."/>
        </authorList>
    </citation>
    <scope>NUCLEOTIDE SEQUENCE</scope>
    <source>
        <strain evidence="2">USDA</strain>
    </source>
</reference>
<accession>E0VPW9</accession>
<sequence length="136" mass="15359">MPWEIRFDTRLGYGFRLGPHADFQTLVEIGPQLNTNPISTNGTVAKRQSLGMNRLQRLYLEAQKKAGRKVKSNVEKKDAGKMKKPSKPTESERIEFPNKVLQTDGIGDKKSTEIPTKQVKSTTESTPTRFSLLQLK</sequence>
<dbReference type="CTD" id="8233543"/>
<dbReference type="EMBL" id="DS235379">
    <property type="protein sequence ID" value="EEB15425.1"/>
    <property type="molecule type" value="Genomic_DNA"/>
</dbReference>
<evidence type="ECO:0000256" key="1">
    <source>
        <dbReference type="SAM" id="MobiDB-lite"/>
    </source>
</evidence>
<evidence type="ECO:0000313" key="3">
    <source>
        <dbReference type="EnsemblMetazoa" id="PHUM366750-PA"/>
    </source>
</evidence>
<dbReference type="HOGENOM" id="CLU_1877892_0_0_1"/>
<dbReference type="AlphaFoldDB" id="E0VPW9"/>
<dbReference type="EnsemblMetazoa" id="PHUM366750-RA">
    <property type="protein sequence ID" value="PHUM366750-PA"/>
    <property type="gene ID" value="PHUM366750"/>
</dbReference>
<dbReference type="VEuPathDB" id="VectorBase:PHUM366750"/>
<dbReference type="KEGG" id="phu:Phum_PHUM366750"/>
<keyword evidence="4" id="KW-1185">Reference proteome</keyword>
<reference evidence="2" key="1">
    <citation type="submission" date="2007-04" db="EMBL/GenBank/DDBJ databases">
        <title>Annotation of Pediculus humanus corporis strain USDA.</title>
        <authorList>
            <person name="Kirkness E."/>
            <person name="Hannick L."/>
            <person name="Hass B."/>
            <person name="Bruggner R."/>
            <person name="Lawson D."/>
            <person name="Bidwell S."/>
            <person name="Joardar V."/>
            <person name="Caler E."/>
            <person name="Walenz B."/>
            <person name="Inman J."/>
            <person name="Schobel S."/>
            <person name="Galinsky K."/>
            <person name="Amedeo P."/>
            <person name="Strausberg R."/>
        </authorList>
    </citation>
    <scope>NUCLEOTIDE SEQUENCE</scope>
    <source>
        <strain evidence="2">USDA</strain>
    </source>
</reference>
<dbReference type="eggNOG" id="ENOG502S8IB">
    <property type="taxonomic scope" value="Eukaryota"/>
</dbReference>
<dbReference type="RefSeq" id="XP_002428163.1">
    <property type="nucleotide sequence ID" value="XM_002428118.1"/>
</dbReference>
<dbReference type="InParanoid" id="E0VPW9"/>
<gene>
    <name evidence="3" type="primary">8233543</name>
    <name evidence="2" type="ORF">Phum_PHUM366750</name>
</gene>
<dbReference type="OrthoDB" id="8188574at2759"/>
<organism>
    <name type="scientific">Pediculus humanus subsp. corporis</name>
    <name type="common">Body louse</name>
    <dbReference type="NCBI Taxonomy" id="121224"/>
    <lineage>
        <taxon>Eukaryota</taxon>
        <taxon>Metazoa</taxon>
        <taxon>Ecdysozoa</taxon>
        <taxon>Arthropoda</taxon>
        <taxon>Hexapoda</taxon>
        <taxon>Insecta</taxon>
        <taxon>Pterygota</taxon>
        <taxon>Neoptera</taxon>
        <taxon>Paraneoptera</taxon>
        <taxon>Psocodea</taxon>
        <taxon>Troctomorpha</taxon>
        <taxon>Phthiraptera</taxon>
        <taxon>Anoplura</taxon>
        <taxon>Pediculidae</taxon>
        <taxon>Pediculus</taxon>
    </lineage>
</organism>
<dbReference type="GeneID" id="8233543"/>
<feature type="compositionally biased region" description="Polar residues" evidence="1">
    <location>
        <begin position="113"/>
        <end position="136"/>
    </location>
</feature>
<proteinExistence type="predicted"/>
<evidence type="ECO:0000313" key="4">
    <source>
        <dbReference type="Proteomes" id="UP000009046"/>
    </source>
</evidence>
<evidence type="ECO:0000313" key="2">
    <source>
        <dbReference type="EMBL" id="EEB15425.1"/>
    </source>
</evidence>
<feature type="compositionally biased region" description="Basic and acidic residues" evidence="1">
    <location>
        <begin position="72"/>
        <end position="96"/>
    </location>
</feature>
<dbReference type="Proteomes" id="UP000009046">
    <property type="component" value="Unassembled WGS sequence"/>
</dbReference>
<protein>
    <submittedName>
        <fullName evidence="2 3">Uncharacterized protein</fullName>
    </submittedName>
</protein>
<dbReference type="EMBL" id="AAZO01004267">
    <property type="status" value="NOT_ANNOTATED_CDS"/>
    <property type="molecule type" value="Genomic_DNA"/>
</dbReference>